<proteinExistence type="predicted"/>
<evidence type="ECO:0000259" key="1">
    <source>
        <dbReference type="Pfam" id="PF13456"/>
    </source>
</evidence>
<accession>A0ABR2Q7U8</accession>
<name>A0ABR2Q7U8_9ROSI</name>
<dbReference type="CDD" id="cd06222">
    <property type="entry name" value="RNase_H_like"/>
    <property type="match status" value="1"/>
</dbReference>
<dbReference type="PANTHER" id="PTHR47074">
    <property type="entry name" value="BNAC02G40300D PROTEIN"/>
    <property type="match status" value="1"/>
</dbReference>
<dbReference type="PANTHER" id="PTHR47074:SF61">
    <property type="entry name" value="RNASE H TYPE-1 DOMAIN-CONTAINING PROTEIN"/>
    <property type="match status" value="1"/>
</dbReference>
<sequence>MVTSLEQGFELIMAKAIFQGLEFVSDLSLHRIIVECDNKIVIEKINAQSLDFSETGTKIRDIKVLAGLFTFYEFCFVGRNGNQPAHALAVEGMKASLDRFWVEDAPVTILSLAAQDRCLVEPL</sequence>
<evidence type="ECO:0000313" key="3">
    <source>
        <dbReference type="Proteomes" id="UP001396334"/>
    </source>
</evidence>
<reference evidence="2 3" key="1">
    <citation type="journal article" date="2024" name="G3 (Bethesda)">
        <title>Genome assembly of Hibiscus sabdariffa L. provides insights into metabolisms of medicinal natural products.</title>
        <authorList>
            <person name="Kim T."/>
        </authorList>
    </citation>
    <scope>NUCLEOTIDE SEQUENCE [LARGE SCALE GENOMIC DNA]</scope>
    <source>
        <strain evidence="2">TK-2024</strain>
        <tissue evidence="2">Old leaves</tissue>
    </source>
</reference>
<feature type="domain" description="RNase H type-1" evidence="1">
    <location>
        <begin position="14"/>
        <end position="90"/>
    </location>
</feature>
<keyword evidence="3" id="KW-1185">Reference proteome</keyword>
<comment type="caution">
    <text evidence="2">The sequence shown here is derived from an EMBL/GenBank/DDBJ whole genome shotgun (WGS) entry which is preliminary data.</text>
</comment>
<dbReference type="Gene3D" id="3.30.420.10">
    <property type="entry name" value="Ribonuclease H-like superfamily/Ribonuclease H"/>
    <property type="match status" value="1"/>
</dbReference>
<organism evidence="2 3">
    <name type="scientific">Hibiscus sabdariffa</name>
    <name type="common">roselle</name>
    <dbReference type="NCBI Taxonomy" id="183260"/>
    <lineage>
        <taxon>Eukaryota</taxon>
        <taxon>Viridiplantae</taxon>
        <taxon>Streptophyta</taxon>
        <taxon>Embryophyta</taxon>
        <taxon>Tracheophyta</taxon>
        <taxon>Spermatophyta</taxon>
        <taxon>Magnoliopsida</taxon>
        <taxon>eudicotyledons</taxon>
        <taxon>Gunneridae</taxon>
        <taxon>Pentapetalae</taxon>
        <taxon>rosids</taxon>
        <taxon>malvids</taxon>
        <taxon>Malvales</taxon>
        <taxon>Malvaceae</taxon>
        <taxon>Malvoideae</taxon>
        <taxon>Hibiscus</taxon>
    </lineage>
</organism>
<dbReference type="InterPro" id="IPR036397">
    <property type="entry name" value="RNaseH_sf"/>
</dbReference>
<evidence type="ECO:0000313" key="2">
    <source>
        <dbReference type="EMBL" id="KAK8996755.1"/>
    </source>
</evidence>
<protein>
    <recommendedName>
        <fullName evidence="1">RNase H type-1 domain-containing protein</fullName>
    </recommendedName>
</protein>
<gene>
    <name evidence="2" type="ORF">V6N11_020254</name>
</gene>
<dbReference type="Proteomes" id="UP001396334">
    <property type="component" value="Unassembled WGS sequence"/>
</dbReference>
<dbReference type="InterPro" id="IPR044730">
    <property type="entry name" value="RNase_H-like_dom_plant"/>
</dbReference>
<dbReference type="EMBL" id="JBBPBN010000043">
    <property type="protein sequence ID" value="KAK8996755.1"/>
    <property type="molecule type" value="Genomic_DNA"/>
</dbReference>
<dbReference type="InterPro" id="IPR052929">
    <property type="entry name" value="RNase_H-like_EbsB-rel"/>
</dbReference>
<dbReference type="Pfam" id="PF13456">
    <property type="entry name" value="RVT_3"/>
    <property type="match status" value="1"/>
</dbReference>
<dbReference type="InterPro" id="IPR002156">
    <property type="entry name" value="RNaseH_domain"/>
</dbReference>